<dbReference type="Proteomes" id="UP000320055">
    <property type="component" value="Unassembled WGS sequence"/>
</dbReference>
<proteinExistence type="predicted"/>
<gene>
    <name evidence="1" type="ORF">H1P_4240004</name>
</gene>
<evidence type="ECO:0000313" key="2">
    <source>
        <dbReference type="Proteomes" id="UP000320055"/>
    </source>
</evidence>
<organism evidence="1 2">
    <name type="scientific">Hyella patelloides LEGE 07179</name>
    <dbReference type="NCBI Taxonomy" id="945734"/>
    <lineage>
        <taxon>Bacteria</taxon>
        <taxon>Bacillati</taxon>
        <taxon>Cyanobacteriota</taxon>
        <taxon>Cyanophyceae</taxon>
        <taxon>Pleurocapsales</taxon>
        <taxon>Hyellaceae</taxon>
        <taxon>Hyella</taxon>
    </lineage>
</organism>
<accession>A0A563VY96</accession>
<keyword evidence="2" id="KW-1185">Reference proteome</keyword>
<dbReference type="AlphaFoldDB" id="A0A563VY96"/>
<dbReference type="EMBL" id="CAACVJ010000362">
    <property type="protein sequence ID" value="VEP16253.1"/>
    <property type="molecule type" value="Genomic_DNA"/>
</dbReference>
<protein>
    <submittedName>
        <fullName evidence="1">Uncharacterized protein</fullName>
    </submittedName>
</protein>
<name>A0A563VY96_9CYAN</name>
<evidence type="ECO:0000313" key="1">
    <source>
        <dbReference type="EMBL" id="VEP16253.1"/>
    </source>
</evidence>
<reference evidence="1 2" key="1">
    <citation type="submission" date="2019-01" db="EMBL/GenBank/DDBJ databases">
        <authorList>
            <person name="Brito A."/>
        </authorList>
    </citation>
    <scope>NUCLEOTIDE SEQUENCE [LARGE SCALE GENOMIC DNA]</scope>
    <source>
        <strain evidence="1">1</strain>
    </source>
</reference>
<sequence>MLCYHLNLRILRIKNFLNEDAMSEIAFLISAIFMNAIPKN</sequence>